<organism evidence="1 2">
    <name type="scientific">Solanum commersonii</name>
    <name type="common">Commerson's wild potato</name>
    <name type="synonym">Commerson's nightshade</name>
    <dbReference type="NCBI Taxonomy" id="4109"/>
    <lineage>
        <taxon>Eukaryota</taxon>
        <taxon>Viridiplantae</taxon>
        <taxon>Streptophyta</taxon>
        <taxon>Embryophyta</taxon>
        <taxon>Tracheophyta</taxon>
        <taxon>Spermatophyta</taxon>
        <taxon>Magnoliopsida</taxon>
        <taxon>eudicotyledons</taxon>
        <taxon>Gunneridae</taxon>
        <taxon>Pentapetalae</taxon>
        <taxon>asterids</taxon>
        <taxon>lamiids</taxon>
        <taxon>Solanales</taxon>
        <taxon>Solanaceae</taxon>
        <taxon>Solanoideae</taxon>
        <taxon>Solaneae</taxon>
        <taxon>Solanum</taxon>
    </lineage>
</organism>
<protein>
    <submittedName>
        <fullName evidence="1">Uncharacterized protein</fullName>
    </submittedName>
</protein>
<dbReference type="EMBL" id="JACXVP010000008">
    <property type="protein sequence ID" value="KAG5590825.1"/>
    <property type="molecule type" value="Genomic_DNA"/>
</dbReference>
<name>A0A9J5XRJ5_SOLCO</name>
<dbReference type="AlphaFoldDB" id="A0A9J5XRJ5"/>
<dbReference type="OrthoDB" id="1305760at2759"/>
<accession>A0A9J5XRJ5</accession>
<evidence type="ECO:0000313" key="1">
    <source>
        <dbReference type="EMBL" id="KAG5590825.1"/>
    </source>
</evidence>
<evidence type="ECO:0000313" key="2">
    <source>
        <dbReference type="Proteomes" id="UP000824120"/>
    </source>
</evidence>
<gene>
    <name evidence="1" type="ORF">H5410_041339</name>
</gene>
<sequence>MGMLHDVLMKVEAFIFPAYFMIFGYESIKHPSELKVVSVITLVDEKQPEVHVKERSSIEALVVVVIINFDGGDISEYGEMVGALDGTGTYTYAPRKLDLDLENRVTPPSRPSIEEPQS</sequence>
<reference evidence="1 2" key="1">
    <citation type="submission" date="2020-09" db="EMBL/GenBank/DDBJ databases">
        <title>De no assembly of potato wild relative species, Solanum commersonii.</title>
        <authorList>
            <person name="Cho K."/>
        </authorList>
    </citation>
    <scope>NUCLEOTIDE SEQUENCE [LARGE SCALE GENOMIC DNA]</scope>
    <source>
        <strain evidence="1">LZ3.2</strain>
        <tissue evidence="1">Leaf</tissue>
    </source>
</reference>
<comment type="caution">
    <text evidence="1">The sequence shown here is derived from an EMBL/GenBank/DDBJ whole genome shotgun (WGS) entry which is preliminary data.</text>
</comment>
<dbReference type="Proteomes" id="UP000824120">
    <property type="component" value="Chromosome 8"/>
</dbReference>
<keyword evidence="2" id="KW-1185">Reference proteome</keyword>
<proteinExistence type="predicted"/>